<dbReference type="PANTHER" id="PTHR45826">
    <property type="entry name" value="POLYAMINE TRANSPORTER PUT1"/>
    <property type="match status" value="1"/>
</dbReference>
<name>A0A926EA23_9FIRM</name>
<keyword evidence="6 7" id="KW-0472">Membrane</keyword>
<feature type="transmembrane region" description="Helical" evidence="7">
    <location>
        <begin position="525"/>
        <end position="548"/>
    </location>
</feature>
<feature type="transmembrane region" description="Helical" evidence="7">
    <location>
        <begin position="361"/>
        <end position="384"/>
    </location>
</feature>
<evidence type="ECO:0000313" key="8">
    <source>
        <dbReference type="EMBL" id="MBC8569213.1"/>
    </source>
</evidence>
<dbReference type="InterPro" id="IPR044566">
    <property type="entry name" value="RMV1-like"/>
</dbReference>
<reference evidence="8" key="1">
    <citation type="submission" date="2020-08" db="EMBL/GenBank/DDBJ databases">
        <title>Genome public.</title>
        <authorList>
            <person name="Liu C."/>
            <person name="Sun Q."/>
        </authorList>
    </citation>
    <scope>NUCLEOTIDE SEQUENCE</scope>
    <source>
        <strain evidence="8">NSJ-24</strain>
    </source>
</reference>
<protein>
    <submittedName>
        <fullName evidence="8">APC family permease</fullName>
    </submittedName>
</protein>
<feature type="transmembrane region" description="Helical" evidence="7">
    <location>
        <begin position="432"/>
        <end position="450"/>
    </location>
</feature>
<evidence type="ECO:0000256" key="1">
    <source>
        <dbReference type="ARBA" id="ARBA00004651"/>
    </source>
</evidence>
<dbReference type="Proteomes" id="UP000610862">
    <property type="component" value="Unassembled WGS sequence"/>
</dbReference>
<keyword evidence="9" id="KW-1185">Reference proteome</keyword>
<sequence length="582" mass="63450">MSQDQSSGVLPAADTKKSTAALKKTSMSLIGVVALIFSFVAAGAFGIEEAISASGPGLTLIMLVVFPFIWAFPLSEMVGELGSLYPTEGGIYSWARESLGEFWGWQAGFWSGISTWLCQAQYCALVAGYAAKYIPMSETTEYLVKLAVVLVFTIINIIGLESLEKLETVFTVIVIIAFVAVTVVGLINWNYNPVTPIYNEDEGVLHSIGGGISIIIWMYCGYECMSNMAGELNNPQVIPKAMRISQPVIALTYVLPTLAALAAIGSWSAWNTDSGAGHVGYADVLIQNLGSWAGILFVLVAVLSNCSIFCSYIAHGSRAFFVMADDHMFPKFMAKVDKRGVPVVAIVLLAIFTAITCKFDFATLVMATTPIQLFLYLALAACIIKVRKEYPVEDRRKMGLTVMPGGKIGLVVCTGLVMTICIIALYINGTEYFVVGFLILAISLALYLICKWVYKGRVKDDPDAYPLNAKTKLGIGDIRDIGVFITLAGIGGLAGSFILNWYDGSYGTEYYLEEYGSGLFSNFDAMIGLCRWLGLILLVVGIILWFIGHKTEGSELQRLEPLRKHKLDEMIKELHGKYPGEK</sequence>
<feature type="transmembrane region" description="Helical" evidence="7">
    <location>
        <begin position="169"/>
        <end position="191"/>
    </location>
</feature>
<feature type="transmembrane region" description="Helical" evidence="7">
    <location>
        <begin position="290"/>
        <end position="315"/>
    </location>
</feature>
<evidence type="ECO:0000256" key="7">
    <source>
        <dbReference type="SAM" id="Phobius"/>
    </source>
</evidence>
<feature type="transmembrane region" description="Helical" evidence="7">
    <location>
        <begin position="142"/>
        <end position="160"/>
    </location>
</feature>
<dbReference type="InterPro" id="IPR002293">
    <property type="entry name" value="AA/rel_permease1"/>
</dbReference>
<proteinExistence type="predicted"/>
<dbReference type="Gene3D" id="1.20.1740.10">
    <property type="entry name" value="Amino acid/polyamine transporter I"/>
    <property type="match status" value="1"/>
</dbReference>
<organism evidence="8 9">
    <name type="scientific">Lentihominibacter hominis</name>
    <dbReference type="NCBI Taxonomy" id="2763645"/>
    <lineage>
        <taxon>Bacteria</taxon>
        <taxon>Bacillati</taxon>
        <taxon>Bacillota</taxon>
        <taxon>Clostridia</taxon>
        <taxon>Peptostreptococcales</taxon>
        <taxon>Anaerovoracaceae</taxon>
        <taxon>Lentihominibacter</taxon>
    </lineage>
</organism>
<feature type="transmembrane region" description="Helical" evidence="7">
    <location>
        <begin position="481"/>
        <end position="502"/>
    </location>
</feature>
<evidence type="ECO:0000313" key="9">
    <source>
        <dbReference type="Proteomes" id="UP000610862"/>
    </source>
</evidence>
<feature type="transmembrane region" description="Helical" evidence="7">
    <location>
        <begin position="336"/>
        <end position="355"/>
    </location>
</feature>
<gene>
    <name evidence="8" type="ORF">H8692_10630</name>
</gene>
<feature type="transmembrane region" description="Helical" evidence="7">
    <location>
        <begin position="57"/>
        <end position="75"/>
    </location>
</feature>
<dbReference type="GO" id="GO:0022857">
    <property type="term" value="F:transmembrane transporter activity"/>
    <property type="evidence" value="ECO:0007669"/>
    <property type="project" value="InterPro"/>
</dbReference>
<feature type="transmembrane region" description="Helical" evidence="7">
    <location>
        <begin position="405"/>
        <end position="426"/>
    </location>
</feature>
<dbReference type="EMBL" id="JACRTA010000004">
    <property type="protein sequence ID" value="MBC8569213.1"/>
    <property type="molecule type" value="Genomic_DNA"/>
</dbReference>
<keyword evidence="2" id="KW-0813">Transport</keyword>
<keyword evidence="3" id="KW-1003">Cell membrane</keyword>
<evidence type="ECO:0000256" key="4">
    <source>
        <dbReference type="ARBA" id="ARBA00022692"/>
    </source>
</evidence>
<keyword evidence="5 7" id="KW-1133">Transmembrane helix</keyword>
<evidence type="ECO:0000256" key="6">
    <source>
        <dbReference type="ARBA" id="ARBA00023136"/>
    </source>
</evidence>
<accession>A0A926EA23</accession>
<dbReference type="GO" id="GO:0005886">
    <property type="term" value="C:plasma membrane"/>
    <property type="evidence" value="ECO:0007669"/>
    <property type="project" value="UniProtKB-SubCell"/>
</dbReference>
<dbReference type="Pfam" id="PF13520">
    <property type="entry name" value="AA_permease_2"/>
    <property type="match status" value="1"/>
</dbReference>
<dbReference type="AlphaFoldDB" id="A0A926EA23"/>
<feature type="transmembrane region" description="Helical" evidence="7">
    <location>
        <begin position="248"/>
        <end position="270"/>
    </location>
</feature>
<dbReference type="PANTHER" id="PTHR45826:SF2">
    <property type="entry name" value="AMINO ACID TRANSPORTER"/>
    <property type="match status" value="1"/>
</dbReference>
<comment type="subcellular location">
    <subcellularLocation>
        <location evidence="1">Cell membrane</location>
        <topology evidence="1">Multi-pass membrane protein</topology>
    </subcellularLocation>
</comment>
<dbReference type="RefSeq" id="WP_177268340.1">
    <property type="nucleotide sequence ID" value="NZ_JACRTA010000004.1"/>
</dbReference>
<keyword evidence="4 7" id="KW-0812">Transmembrane</keyword>
<comment type="caution">
    <text evidence="8">The sequence shown here is derived from an EMBL/GenBank/DDBJ whole genome shotgun (WGS) entry which is preliminary data.</text>
</comment>
<evidence type="ECO:0000256" key="3">
    <source>
        <dbReference type="ARBA" id="ARBA00022475"/>
    </source>
</evidence>
<evidence type="ECO:0000256" key="2">
    <source>
        <dbReference type="ARBA" id="ARBA00022448"/>
    </source>
</evidence>
<feature type="transmembrane region" description="Helical" evidence="7">
    <location>
        <begin position="26"/>
        <end position="45"/>
    </location>
</feature>
<evidence type="ECO:0000256" key="5">
    <source>
        <dbReference type="ARBA" id="ARBA00022989"/>
    </source>
</evidence>